<protein>
    <submittedName>
        <fullName evidence="1">Uncharacterized protein</fullName>
    </submittedName>
</protein>
<dbReference type="Proteomes" id="UP000439678">
    <property type="component" value="Unassembled WGS sequence"/>
</dbReference>
<dbReference type="NCBIfam" id="NF038353">
    <property type="entry name" value="FxLYD_dom"/>
    <property type="match status" value="1"/>
</dbReference>
<comment type="caution">
    <text evidence="1">The sequence shown here is derived from an EMBL/GenBank/DDBJ whole genome shotgun (WGS) entry which is preliminary data.</text>
</comment>
<dbReference type="InterPro" id="IPR047676">
    <property type="entry name" value="FxLYD_dom"/>
</dbReference>
<dbReference type="EMBL" id="WMYO01000003">
    <property type="protein sequence ID" value="MTR27385.1"/>
    <property type="molecule type" value="Genomic_DNA"/>
</dbReference>
<evidence type="ECO:0000313" key="2">
    <source>
        <dbReference type="Proteomes" id="UP000439678"/>
    </source>
</evidence>
<reference evidence="1 2" key="1">
    <citation type="journal article" date="2019" name="Nat. Med.">
        <title>A library of human gut bacterial isolates paired with longitudinal multiomics data enables mechanistic microbiome research.</title>
        <authorList>
            <person name="Poyet M."/>
            <person name="Groussin M."/>
            <person name="Gibbons S.M."/>
            <person name="Avila-Pacheco J."/>
            <person name="Jiang X."/>
            <person name="Kearney S.M."/>
            <person name="Perrotta A.R."/>
            <person name="Berdy B."/>
            <person name="Zhao S."/>
            <person name="Lieberman T.D."/>
            <person name="Swanson P.K."/>
            <person name="Smith M."/>
            <person name="Roesemann S."/>
            <person name="Alexander J.E."/>
            <person name="Rich S.A."/>
            <person name="Livny J."/>
            <person name="Vlamakis H."/>
            <person name="Clish C."/>
            <person name="Bullock K."/>
            <person name="Deik A."/>
            <person name="Scott J."/>
            <person name="Pierce K.A."/>
            <person name="Xavier R.J."/>
            <person name="Alm E.J."/>
        </authorList>
    </citation>
    <scope>NUCLEOTIDE SEQUENCE [LARGE SCALE GENOMIC DNA]</scope>
    <source>
        <strain evidence="1 2">BIOML-A4</strain>
    </source>
</reference>
<sequence length="267" mass="31761">MLKKLLRVSLIPLLLILLLISIFQSIHNRNKTYDSEFITSLATGLDERWKVTAQKDDDEQEIEDYKSYIDYELIEIEQYKNRKFKNPKLKRLANKYINVQKNERKSIENQDLVDSTFVREWNKYQRKRYELLLDINSIVGIPVQDKNSLDSILKSGKAVKEFNRVYGILVDTFDPKNFVVEEVTGVSGKEKRYIGDFENTTGHYINYIDISIDFYDENDKVYSGFRFNTRYVWENGTKKSFEFSIPDSDTRFKYFKVNLGEKSFRFE</sequence>
<dbReference type="RefSeq" id="WP_060971895.1">
    <property type="nucleotide sequence ID" value="NZ_WMYO01000003.1"/>
</dbReference>
<organism evidence="1 2">
    <name type="scientific">Streptococcus salivarius</name>
    <dbReference type="NCBI Taxonomy" id="1304"/>
    <lineage>
        <taxon>Bacteria</taxon>
        <taxon>Bacillati</taxon>
        <taxon>Bacillota</taxon>
        <taxon>Bacilli</taxon>
        <taxon>Lactobacillales</taxon>
        <taxon>Streptococcaceae</taxon>
        <taxon>Streptococcus</taxon>
    </lineage>
</organism>
<proteinExistence type="predicted"/>
<gene>
    <name evidence="1" type="ORF">GMC65_03230</name>
</gene>
<dbReference type="AlphaFoldDB" id="A0A6A8UCH2"/>
<evidence type="ECO:0000313" key="1">
    <source>
        <dbReference type="EMBL" id="MTR27385.1"/>
    </source>
</evidence>
<name>A0A6A8UCH2_STRSL</name>
<accession>A0A6A8UCH2</accession>